<dbReference type="GO" id="GO:0016787">
    <property type="term" value="F:hydrolase activity"/>
    <property type="evidence" value="ECO:0007669"/>
    <property type="project" value="InterPro"/>
</dbReference>
<comment type="caution">
    <text evidence="2">The sequence shown here is derived from an EMBL/GenBank/DDBJ whole genome shotgun (WGS) entry which is preliminary data.</text>
</comment>
<accession>A0A4V2PXL8</accession>
<feature type="domain" description="3-keto-alpha-glucoside-1,2-lyase/3-keto-2-hydroxy-glucal hydratase" evidence="1">
    <location>
        <begin position="54"/>
        <end position="265"/>
    </location>
</feature>
<dbReference type="InterPro" id="IPR010496">
    <property type="entry name" value="AL/BT2_dom"/>
</dbReference>
<dbReference type="RefSeq" id="WP_132222609.1">
    <property type="nucleotide sequence ID" value="NZ_SMGO01000002.1"/>
</dbReference>
<evidence type="ECO:0000313" key="2">
    <source>
        <dbReference type="EMBL" id="TCK82621.1"/>
    </source>
</evidence>
<evidence type="ECO:0000313" key="3">
    <source>
        <dbReference type="Proteomes" id="UP000294616"/>
    </source>
</evidence>
<gene>
    <name evidence="2" type="ORF">C8N28_1205</name>
</gene>
<proteinExistence type="predicted"/>
<protein>
    <submittedName>
        <fullName evidence="2">Uncharacterized protein DUF1080</fullName>
    </submittedName>
</protein>
<reference evidence="2 3" key="1">
    <citation type="submission" date="2019-03" db="EMBL/GenBank/DDBJ databases">
        <title>Genomic Encyclopedia of Archaeal and Bacterial Type Strains, Phase II (KMG-II): from individual species to whole genera.</title>
        <authorList>
            <person name="Goeker M."/>
        </authorList>
    </citation>
    <scope>NUCLEOTIDE SEQUENCE [LARGE SCALE GENOMIC DNA]</scope>
    <source>
        <strain evidence="2 3">DSM 22554</strain>
    </source>
</reference>
<dbReference type="Pfam" id="PF06439">
    <property type="entry name" value="3keto-disac_hyd"/>
    <property type="match status" value="1"/>
</dbReference>
<sequence length="270" mass="30463">MEIGTRKYLSIIKIIVVFVLLIIINRTNAQNTLSSAQTQFRGVYPPTIQDDSLGFIPIFDGKSLAGWDGDPAFWRVENGEIIGQSTVDNPVKINNFLIWKGDVVKDFELKVDFRINGVNSGIQYRSEEMPEVGKWILRGYQADIDFNNSYSGNIHDERTVREWQGGSALVLSKRGEVTRVVNDSEITLFKSVAKIGDPILLKGIFNINGWNTVHIIARGNIIIQIVNGQLMSILLDDDKKNFTAEGLIGFQMHVGQPFKVQYKNILYKEL</sequence>
<dbReference type="EMBL" id="SMGO01000002">
    <property type="protein sequence ID" value="TCK82621.1"/>
    <property type="molecule type" value="Genomic_DNA"/>
</dbReference>
<evidence type="ECO:0000259" key="1">
    <source>
        <dbReference type="Pfam" id="PF06439"/>
    </source>
</evidence>
<dbReference type="Proteomes" id="UP000294616">
    <property type="component" value="Unassembled WGS sequence"/>
</dbReference>
<keyword evidence="3" id="KW-1185">Reference proteome</keyword>
<dbReference type="Gene3D" id="2.60.120.560">
    <property type="entry name" value="Exo-inulinase, domain 1"/>
    <property type="match status" value="1"/>
</dbReference>
<organism evidence="2 3">
    <name type="scientific">Albibacterium bauzanense</name>
    <dbReference type="NCBI Taxonomy" id="653929"/>
    <lineage>
        <taxon>Bacteria</taxon>
        <taxon>Pseudomonadati</taxon>
        <taxon>Bacteroidota</taxon>
        <taxon>Sphingobacteriia</taxon>
        <taxon>Sphingobacteriales</taxon>
        <taxon>Sphingobacteriaceae</taxon>
        <taxon>Albibacterium</taxon>
    </lineage>
</organism>
<dbReference type="OrthoDB" id="929868at2"/>
<name>A0A4V2PXL8_9SPHI</name>
<dbReference type="AlphaFoldDB" id="A0A4V2PXL8"/>